<evidence type="ECO:0000256" key="9">
    <source>
        <dbReference type="ARBA" id="ARBA00022777"/>
    </source>
</evidence>
<dbReference type="Gene3D" id="2.30.30.100">
    <property type="match status" value="1"/>
</dbReference>
<dbReference type="PROSITE" id="PS51733">
    <property type="entry name" value="BPL_LPL_CATALYTIC"/>
    <property type="match status" value="1"/>
</dbReference>
<dbReference type="UniPathway" id="UPA00241">
    <property type="reaction ID" value="UER00352"/>
</dbReference>
<dbReference type="Pfam" id="PF03309">
    <property type="entry name" value="Pan_kinase"/>
    <property type="match status" value="1"/>
</dbReference>
<dbReference type="HAMAP" id="MF_01274">
    <property type="entry name" value="Pantothen_kinase_3"/>
    <property type="match status" value="1"/>
</dbReference>
<dbReference type="PANTHER" id="PTHR12835:SF5">
    <property type="entry name" value="BIOTIN--PROTEIN LIGASE"/>
    <property type="match status" value="1"/>
</dbReference>
<dbReference type="SUPFAM" id="SSF55681">
    <property type="entry name" value="Class II aaRS and biotin synthetases"/>
    <property type="match status" value="1"/>
</dbReference>
<evidence type="ECO:0000256" key="2">
    <source>
        <dbReference type="ARBA" id="ARBA00001958"/>
    </source>
</evidence>
<comment type="catalytic activity">
    <reaction evidence="14">
        <text>biotin + L-lysyl-[protein] + ATP = N(6)-biotinyl-L-lysyl-[protein] + AMP + diphosphate + H(+)</text>
        <dbReference type="Rhea" id="RHEA:11756"/>
        <dbReference type="Rhea" id="RHEA-COMP:9752"/>
        <dbReference type="Rhea" id="RHEA-COMP:10505"/>
        <dbReference type="ChEBI" id="CHEBI:15378"/>
        <dbReference type="ChEBI" id="CHEBI:29969"/>
        <dbReference type="ChEBI" id="CHEBI:30616"/>
        <dbReference type="ChEBI" id="CHEBI:33019"/>
        <dbReference type="ChEBI" id="CHEBI:57586"/>
        <dbReference type="ChEBI" id="CHEBI:83144"/>
        <dbReference type="ChEBI" id="CHEBI:456215"/>
        <dbReference type="EC" id="6.3.4.15"/>
    </reaction>
</comment>
<dbReference type="Proteomes" id="UP000254293">
    <property type="component" value="Unassembled WGS sequence"/>
</dbReference>
<feature type="binding site" evidence="15">
    <location>
        <position position="414"/>
    </location>
    <ligand>
        <name>substrate</name>
    </ligand>
</feature>
<evidence type="ECO:0000256" key="12">
    <source>
        <dbReference type="ARBA" id="ARBA00022993"/>
    </source>
</evidence>
<keyword evidence="7 15" id="KW-0808">Transferase</keyword>
<dbReference type="InterPro" id="IPR043129">
    <property type="entry name" value="ATPase_NBD"/>
</dbReference>
<comment type="similarity">
    <text evidence="15">Belongs to the type III pantothenate kinase family.</text>
</comment>
<dbReference type="PANTHER" id="PTHR12835">
    <property type="entry name" value="BIOTIN PROTEIN LIGASE"/>
    <property type="match status" value="1"/>
</dbReference>
<dbReference type="InterPro" id="IPR004619">
    <property type="entry name" value="Type_III_PanK"/>
</dbReference>
<dbReference type="GO" id="GO:0005737">
    <property type="term" value="C:cytoplasm"/>
    <property type="evidence" value="ECO:0007669"/>
    <property type="project" value="UniProtKB-SubCell"/>
</dbReference>
<keyword evidence="9 15" id="KW-0418">Kinase</keyword>
<dbReference type="NCBIfam" id="TIGR00121">
    <property type="entry name" value="birA_ligase"/>
    <property type="match status" value="1"/>
</dbReference>
<feature type="binding site" evidence="15">
    <location>
        <begin position="421"/>
        <end position="424"/>
    </location>
    <ligand>
        <name>substrate</name>
    </ligand>
</feature>
<comment type="subunit">
    <text evidence="15">Homodimer.</text>
</comment>
<evidence type="ECO:0000256" key="5">
    <source>
        <dbReference type="ARBA" id="ARBA00022490"/>
    </source>
</evidence>
<dbReference type="EMBL" id="UGJJ01000001">
    <property type="protein sequence ID" value="STR00712.1"/>
    <property type="molecule type" value="Genomic_DNA"/>
</dbReference>
<name>A0A377R0D7_9NEIS</name>
<dbReference type="SUPFAM" id="SSF53067">
    <property type="entry name" value="Actin-like ATPase domain"/>
    <property type="match status" value="2"/>
</dbReference>
<dbReference type="SMR" id="A0A377R0D7"/>
<dbReference type="InterPro" id="IPR004408">
    <property type="entry name" value="Biotin_CoA_COase_ligase"/>
</dbReference>
<dbReference type="InterPro" id="IPR045864">
    <property type="entry name" value="aa-tRNA-synth_II/BPL/LPL"/>
</dbReference>
<evidence type="ECO:0000256" key="1">
    <source>
        <dbReference type="ARBA" id="ARBA00001206"/>
    </source>
</evidence>
<feature type="binding site" evidence="15">
    <location>
        <position position="446"/>
    </location>
    <ligand>
        <name>ATP</name>
        <dbReference type="ChEBI" id="CHEBI:30616"/>
    </ligand>
</feature>
<proteinExistence type="inferred from homology"/>
<keyword evidence="18" id="KW-1185">Reference proteome</keyword>
<keyword evidence="5 15" id="KW-0963">Cytoplasm</keyword>
<dbReference type="NCBIfam" id="TIGR00671">
    <property type="entry name" value="baf"/>
    <property type="match status" value="1"/>
</dbReference>
<feature type="binding site" evidence="15">
    <location>
        <begin position="332"/>
        <end position="339"/>
    </location>
    <ligand>
        <name>ATP</name>
        <dbReference type="ChEBI" id="CHEBI:30616"/>
    </ligand>
</feature>
<dbReference type="InterPro" id="IPR003142">
    <property type="entry name" value="BPL_C"/>
</dbReference>
<reference evidence="17 18" key="1">
    <citation type="submission" date="2018-06" db="EMBL/GenBank/DDBJ databases">
        <authorList>
            <consortium name="Pathogen Informatics"/>
            <person name="Doyle S."/>
        </authorList>
    </citation>
    <scope>NUCLEOTIDE SEQUENCE [LARGE SCALE GENOMIC DNA]</scope>
    <source>
        <strain evidence="17 18">NCTC13336</strain>
    </source>
</reference>
<evidence type="ECO:0000256" key="3">
    <source>
        <dbReference type="ARBA" id="ARBA00004496"/>
    </source>
</evidence>
<feature type="active site" description="Proton acceptor" evidence="15">
    <location>
        <position position="423"/>
    </location>
</feature>
<dbReference type="CDD" id="cd16442">
    <property type="entry name" value="BPL"/>
    <property type="match status" value="1"/>
</dbReference>
<keyword evidence="8 15" id="KW-0547">Nucleotide-binding</keyword>
<evidence type="ECO:0000256" key="14">
    <source>
        <dbReference type="ARBA" id="ARBA00047846"/>
    </source>
</evidence>
<evidence type="ECO:0000256" key="13">
    <source>
        <dbReference type="ARBA" id="ARBA00023267"/>
    </source>
</evidence>
<evidence type="ECO:0000256" key="7">
    <source>
        <dbReference type="ARBA" id="ARBA00022679"/>
    </source>
</evidence>
<comment type="cofactor">
    <cofactor evidence="15">
        <name>NH4(+)</name>
        <dbReference type="ChEBI" id="CHEBI:28938"/>
    </cofactor>
    <cofactor evidence="15">
        <name>K(+)</name>
        <dbReference type="ChEBI" id="CHEBI:29103"/>
    </cofactor>
    <text evidence="15">A monovalent cation. Ammonium or potassium.</text>
</comment>
<dbReference type="GO" id="GO:0015937">
    <property type="term" value="P:coenzyme A biosynthetic process"/>
    <property type="evidence" value="ECO:0007669"/>
    <property type="project" value="UniProtKB-UniRule"/>
</dbReference>
<dbReference type="Pfam" id="PF02237">
    <property type="entry name" value="BPL_C"/>
    <property type="match status" value="1"/>
</dbReference>
<keyword evidence="12 15" id="KW-0173">Coenzyme A biosynthesis</keyword>
<evidence type="ECO:0000256" key="11">
    <source>
        <dbReference type="ARBA" id="ARBA00022958"/>
    </source>
</evidence>
<evidence type="ECO:0000256" key="4">
    <source>
        <dbReference type="ARBA" id="ARBA00005225"/>
    </source>
</evidence>
<dbReference type="GO" id="GO:0004077">
    <property type="term" value="F:biotin--[biotin carboxyl-carrier protein] ligase activity"/>
    <property type="evidence" value="ECO:0007669"/>
    <property type="project" value="UniProtKB-EC"/>
</dbReference>
<dbReference type="NCBIfam" id="NF009862">
    <property type="entry name" value="PRK13325.1"/>
    <property type="match status" value="1"/>
</dbReference>
<accession>A0A377R0D7</accession>
<keyword evidence="11 15" id="KW-0630">Potassium</keyword>
<dbReference type="Gene3D" id="3.30.420.40">
    <property type="match status" value="2"/>
</dbReference>
<protein>
    <recommendedName>
        <fullName evidence="15">Type III pantothenate kinase</fullName>
        <ecNumber evidence="15">2.7.1.33</ecNumber>
    </recommendedName>
    <alternativeName>
        <fullName evidence="15">PanK-III</fullName>
    </alternativeName>
    <alternativeName>
        <fullName evidence="15">Pantothenic acid kinase</fullName>
    </alternativeName>
</protein>
<comment type="caution">
    <text evidence="15">Lacks conserved residue(s) required for the propagation of feature annotation.</text>
</comment>
<evidence type="ECO:0000256" key="8">
    <source>
        <dbReference type="ARBA" id="ARBA00022741"/>
    </source>
</evidence>
<gene>
    <name evidence="17" type="primary">birA</name>
    <name evidence="15" type="synonym">coaX</name>
    <name evidence="17" type="ORF">NCTC13336_00927</name>
</gene>
<comment type="catalytic activity">
    <reaction evidence="1 15">
        <text>(R)-pantothenate + ATP = (R)-4'-phosphopantothenate + ADP + H(+)</text>
        <dbReference type="Rhea" id="RHEA:16373"/>
        <dbReference type="ChEBI" id="CHEBI:10986"/>
        <dbReference type="ChEBI" id="CHEBI:15378"/>
        <dbReference type="ChEBI" id="CHEBI:29032"/>
        <dbReference type="ChEBI" id="CHEBI:30616"/>
        <dbReference type="ChEBI" id="CHEBI:456216"/>
        <dbReference type="EC" id="2.7.1.33"/>
    </reaction>
</comment>
<comment type="function">
    <text evidence="15">Catalyzes the phosphorylation of pantothenate (Pan), the first step in CoA biosynthesis.</text>
</comment>
<evidence type="ECO:0000256" key="6">
    <source>
        <dbReference type="ARBA" id="ARBA00022598"/>
    </source>
</evidence>
<comment type="pathway">
    <text evidence="4 15">Cofactor biosynthesis; coenzyme A biosynthesis; CoA from (R)-pantothenate: step 1/5.</text>
</comment>
<dbReference type="AlphaFoldDB" id="A0A377R0D7"/>
<dbReference type="CDD" id="cd24015">
    <property type="entry name" value="ASKHA_NBD_PanK-III"/>
    <property type="match status" value="1"/>
</dbReference>
<dbReference type="GO" id="GO:0004594">
    <property type="term" value="F:pantothenate kinase activity"/>
    <property type="evidence" value="ECO:0007669"/>
    <property type="project" value="UniProtKB-UniRule"/>
</dbReference>
<evidence type="ECO:0000256" key="15">
    <source>
        <dbReference type="HAMAP-Rule" id="MF_01274"/>
    </source>
</evidence>
<dbReference type="SUPFAM" id="SSF50037">
    <property type="entry name" value="C-terminal domain of transcriptional repressors"/>
    <property type="match status" value="1"/>
</dbReference>
<evidence type="ECO:0000256" key="10">
    <source>
        <dbReference type="ARBA" id="ARBA00022840"/>
    </source>
</evidence>
<dbReference type="Pfam" id="PF03099">
    <property type="entry name" value="BPL_LplA_LipB"/>
    <property type="match status" value="1"/>
</dbReference>
<dbReference type="InterPro" id="IPR004143">
    <property type="entry name" value="BPL_LPL_catalytic"/>
</dbReference>
<keyword evidence="6" id="KW-0436">Ligase</keyword>
<keyword evidence="10 15" id="KW-0067">ATP-binding</keyword>
<comment type="cofactor">
    <cofactor evidence="2">
        <name>K(+)</name>
        <dbReference type="ChEBI" id="CHEBI:29103"/>
    </cofactor>
</comment>
<organism evidence="17 18">
    <name type="scientific">Kingella potus</name>
    <dbReference type="NCBI Taxonomy" id="265175"/>
    <lineage>
        <taxon>Bacteria</taxon>
        <taxon>Pseudomonadati</taxon>
        <taxon>Pseudomonadota</taxon>
        <taxon>Betaproteobacteria</taxon>
        <taxon>Neisseriales</taxon>
        <taxon>Neisseriaceae</taxon>
        <taxon>Kingella</taxon>
    </lineage>
</organism>
<evidence type="ECO:0000313" key="18">
    <source>
        <dbReference type="Proteomes" id="UP000254293"/>
    </source>
</evidence>
<feature type="domain" description="BPL/LPL catalytic" evidence="16">
    <location>
        <begin position="72"/>
        <end position="250"/>
    </location>
</feature>
<dbReference type="Gene3D" id="3.30.930.10">
    <property type="entry name" value="Bira Bifunctional Protein, Domain 2"/>
    <property type="match status" value="1"/>
</dbReference>
<sequence length="573" mass="61283">MQQAHWRLLAALSDGLPQHIAVLARAAGIRPQQLNSLWLKMPVHIRGLLRQHDGYWRLVRPLAVFSGETLAAAAQGFLPELRHSHPSSNDIILAAAREHILSAHRRLCLVHEQTGGRGRQGKKWHSRIGECLTFSFGWVFDKPQAEMGALPLVVGLACRNALSGLDVPVQVKWPNDLVSASGKLGGILIETVRGAGKTAAVVGIGINYVLPKEVEQAASVQAVCKTPPPSAPQLLQAVLHELGVSLPVFAEQGFAPFSAAYAQANRDLGQAVRLLHHGQIIEEGTVAGFTEAGALLLRTQAGEKQIVIGEISLRQTPPPQPQPGSGTHLLLDCGNSRVKWAWLENGRPGTVSGTPYRNLQPLADDWRRHGGADTAVTGCAVCGAEKKRQVAAQIPVPIDWLPSMPHALGIRNHYRNPAEHGADRWFNVLGSRSFSNNACVIVSCGTAVTIDALTDGNQYLGGSIMPGFHLMKESMAAKTANLNRPAGKAYPFATTTANAMAGGMMDAVCGAVVLMHGRLKERVGREKPVDVIITGGGAVKVGQALPRSLISDDNIKIVDNLVVYGLANWVGQN</sequence>
<keyword evidence="13" id="KW-0092">Biotin</keyword>
<evidence type="ECO:0000313" key="17">
    <source>
        <dbReference type="EMBL" id="STR00712.1"/>
    </source>
</evidence>
<dbReference type="GO" id="GO:0005524">
    <property type="term" value="F:ATP binding"/>
    <property type="evidence" value="ECO:0007669"/>
    <property type="project" value="UniProtKB-UniRule"/>
</dbReference>
<dbReference type="InterPro" id="IPR008988">
    <property type="entry name" value="Transcriptional_repressor_C"/>
</dbReference>
<evidence type="ECO:0000259" key="16">
    <source>
        <dbReference type="PROSITE" id="PS51733"/>
    </source>
</evidence>
<dbReference type="EC" id="2.7.1.33" evidence="15"/>
<feature type="binding site" evidence="15">
    <location>
        <position position="496"/>
    </location>
    <ligand>
        <name>substrate</name>
    </ligand>
</feature>
<dbReference type="RefSeq" id="WP_115307946.1">
    <property type="nucleotide sequence ID" value="NZ_UGJJ01000001.1"/>
</dbReference>
<dbReference type="OrthoDB" id="9807064at2"/>
<comment type="subcellular location">
    <subcellularLocation>
        <location evidence="3 15">Cytoplasm</location>
    </subcellularLocation>
</comment>